<dbReference type="Proteomes" id="UP000094197">
    <property type="component" value="Chromosome 1"/>
</dbReference>
<evidence type="ECO:0008006" key="3">
    <source>
        <dbReference type="Google" id="ProtNLM"/>
    </source>
</evidence>
<dbReference type="KEGG" id="laj:A0128_17675"/>
<accession>A0A1D7V100</accession>
<sequence length="140" mass="15889">MKVVKFLITFFVTTALFANNEETSLKTLIQEFVTAGDERNVNKLENILHKDFRLYAFVGNANQPWEMNREGYLGALKEGKIGGKPRTLKITALKSEGNLAYATLSMKSSEMTFVVNQQWIKTDSGWRLLQDLANAQILKK</sequence>
<dbReference type="Gene3D" id="3.10.450.50">
    <property type="match status" value="1"/>
</dbReference>
<dbReference type="InterPro" id="IPR039437">
    <property type="entry name" value="FrzH/put_lumazine-bd"/>
</dbReference>
<keyword evidence="2" id="KW-1185">Reference proteome</keyword>
<name>A0A1D7V100_9LEPT</name>
<protein>
    <recommendedName>
        <fullName evidence="3">DUF4440 domain-containing protein</fullName>
    </recommendedName>
</protein>
<evidence type="ECO:0000313" key="1">
    <source>
        <dbReference type="EMBL" id="AOP35507.1"/>
    </source>
</evidence>
<dbReference type="SUPFAM" id="SSF54427">
    <property type="entry name" value="NTF2-like"/>
    <property type="match status" value="1"/>
</dbReference>
<reference evidence="1 2" key="1">
    <citation type="submission" date="2016-04" db="EMBL/GenBank/DDBJ databases">
        <title>Complete genome seqeunce of Leptospira alstonii serovar Room22.</title>
        <authorList>
            <person name="Nally J.E."/>
            <person name="Bayles D.O."/>
            <person name="Hurley D."/>
            <person name="Fanning S."/>
            <person name="McMahon B.J."/>
            <person name="Arent Z."/>
        </authorList>
    </citation>
    <scope>NUCLEOTIDE SEQUENCE [LARGE SCALE GENOMIC DNA]</scope>
    <source>
        <strain evidence="1 2">GWTS #1</strain>
    </source>
</reference>
<gene>
    <name evidence="1" type="ORF">A0128_17675</name>
</gene>
<proteinExistence type="predicted"/>
<dbReference type="Pfam" id="PF12893">
    <property type="entry name" value="Lumazine_bd_2"/>
    <property type="match status" value="1"/>
</dbReference>
<dbReference type="AlphaFoldDB" id="A0A1D7V100"/>
<dbReference type="RefSeq" id="WP_069608710.1">
    <property type="nucleotide sequence ID" value="NZ_CP015217.1"/>
</dbReference>
<dbReference type="EMBL" id="CP015217">
    <property type="protein sequence ID" value="AOP35507.1"/>
    <property type="molecule type" value="Genomic_DNA"/>
</dbReference>
<evidence type="ECO:0000313" key="2">
    <source>
        <dbReference type="Proteomes" id="UP000094197"/>
    </source>
</evidence>
<organism evidence="1 2">
    <name type="scientific">Leptospira tipperaryensis</name>
    <dbReference type="NCBI Taxonomy" id="2564040"/>
    <lineage>
        <taxon>Bacteria</taxon>
        <taxon>Pseudomonadati</taxon>
        <taxon>Spirochaetota</taxon>
        <taxon>Spirochaetia</taxon>
        <taxon>Leptospirales</taxon>
        <taxon>Leptospiraceae</taxon>
        <taxon>Leptospira</taxon>
    </lineage>
</organism>
<dbReference type="InterPro" id="IPR032710">
    <property type="entry name" value="NTF2-like_dom_sf"/>
</dbReference>
<dbReference type="OrthoDB" id="339258at2"/>